<evidence type="ECO:0000313" key="2">
    <source>
        <dbReference type="Proteomes" id="UP000015106"/>
    </source>
</evidence>
<protein>
    <submittedName>
        <fullName evidence="1">Uncharacterized protein</fullName>
    </submittedName>
</protein>
<reference evidence="1" key="3">
    <citation type="submission" date="2022-06" db="UniProtKB">
        <authorList>
            <consortium name="EnsemblPlants"/>
        </authorList>
    </citation>
    <scope>IDENTIFICATION</scope>
</reference>
<keyword evidence="2" id="KW-1185">Reference proteome</keyword>
<dbReference type="AlphaFoldDB" id="A0A8R7TGJ1"/>
<dbReference type="Proteomes" id="UP000015106">
    <property type="component" value="Chromosome 2"/>
</dbReference>
<dbReference type="EnsemblPlants" id="TuG1812G0200002575.01.T01">
    <property type="protein sequence ID" value="TuG1812G0200002575.01.T01.cds310905"/>
    <property type="gene ID" value="TuG1812G0200002575.01"/>
</dbReference>
<accession>A0A8R7TGJ1</accession>
<reference evidence="1" key="2">
    <citation type="submission" date="2018-03" db="EMBL/GenBank/DDBJ databases">
        <title>The Triticum urartu genome reveals the dynamic nature of wheat genome evolution.</title>
        <authorList>
            <person name="Ling H."/>
            <person name="Ma B."/>
            <person name="Shi X."/>
            <person name="Liu H."/>
            <person name="Dong L."/>
            <person name="Sun H."/>
            <person name="Cao Y."/>
            <person name="Gao Q."/>
            <person name="Zheng S."/>
            <person name="Li Y."/>
            <person name="Yu Y."/>
            <person name="Du H."/>
            <person name="Qi M."/>
            <person name="Li Y."/>
            <person name="Yu H."/>
            <person name="Cui Y."/>
            <person name="Wang N."/>
            <person name="Chen C."/>
            <person name="Wu H."/>
            <person name="Zhao Y."/>
            <person name="Zhang J."/>
            <person name="Li Y."/>
            <person name="Zhou W."/>
            <person name="Zhang B."/>
            <person name="Hu W."/>
            <person name="Eijk M."/>
            <person name="Tang J."/>
            <person name="Witsenboer H."/>
            <person name="Zhao S."/>
            <person name="Li Z."/>
            <person name="Zhang A."/>
            <person name="Wang D."/>
            <person name="Liang C."/>
        </authorList>
    </citation>
    <scope>NUCLEOTIDE SEQUENCE [LARGE SCALE GENOMIC DNA]</scope>
    <source>
        <strain evidence="1">cv. G1812</strain>
    </source>
</reference>
<name>A0A8R7TGJ1_TRIUA</name>
<reference evidence="2" key="1">
    <citation type="journal article" date="2013" name="Nature">
        <title>Draft genome of the wheat A-genome progenitor Triticum urartu.</title>
        <authorList>
            <person name="Ling H.Q."/>
            <person name="Zhao S."/>
            <person name="Liu D."/>
            <person name="Wang J."/>
            <person name="Sun H."/>
            <person name="Zhang C."/>
            <person name="Fan H."/>
            <person name="Li D."/>
            <person name="Dong L."/>
            <person name="Tao Y."/>
            <person name="Gao C."/>
            <person name="Wu H."/>
            <person name="Li Y."/>
            <person name="Cui Y."/>
            <person name="Guo X."/>
            <person name="Zheng S."/>
            <person name="Wang B."/>
            <person name="Yu K."/>
            <person name="Liang Q."/>
            <person name="Yang W."/>
            <person name="Lou X."/>
            <person name="Chen J."/>
            <person name="Feng M."/>
            <person name="Jian J."/>
            <person name="Zhang X."/>
            <person name="Luo G."/>
            <person name="Jiang Y."/>
            <person name="Liu J."/>
            <person name="Wang Z."/>
            <person name="Sha Y."/>
            <person name="Zhang B."/>
            <person name="Wu H."/>
            <person name="Tang D."/>
            <person name="Shen Q."/>
            <person name="Xue P."/>
            <person name="Zou S."/>
            <person name="Wang X."/>
            <person name="Liu X."/>
            <person name="Wang F."/>
            <person name="Yang Y."/>
            <person name="An X."/>
            <person name="Dong Z."/>
            <person name="Zhang K."/>
            <person name="Zhang X."/>
            <person name="Luo M.C."/>
            <person name="Dvorak J."/>
            <person name="Tong Y."/>
            <person name="Wang J."/>
            <person name="Yang H."/>
            <person name="Li Z."/>
            <person name="Wang D."/>
            <person name="Zhang A."/>
            <person name="Wang J."/>
        </authorList>
    </citation>
    <scope>NUCLEOTIDE SEQUENCE</scope>
    <source>
        <strain evidence="2">cv. G1812</strain>
    </source>
</reference>
<sequence>MNLYIALSGCASTTQKSAILQRKMSTSVITQKDHKFGGRKRSLALLVHTGRQRKKIVSSFCSGCSRICQCSGGK</sequence>
<dbReference type="Gramene" id="TuG1812G0200002575.01.T01">
    <property type="protein sequence ID" value="TuG1812G0200002575.01.T01.cds310905"/>
    <property type="gene ID" value="TuG1812G0200002575.01"/>
</dbReference>
<proteinExistence type="predicted"/>
<organism evidence="1 2">
    <name type="scientific">Triticum urartu</name>
    <name type="common">Red wild einkorn</name>
    <name type="synonym">Crithodium urartu</name>
    <dbReference type="NCBI Taxonomy" id="4572"/>
    <lineage>
        <taxon>Eukaryota</taxon>
        <taxon>Viridiplantae</taxon>
        <taxon>Streptophyta</taxon>
        <taxon>Embryophyta</taxon>
        <taxon>Tracheophyta</taxon>
        <taxon>Spermatophyta</taxon>
        <taxon>Magnoliopsida</taxon>
        <taxon>Liliopsida</taxon>
        <taxon>Poales</taxon>
        <taxon>Poaceae</taxon>
        <taxon>BOP clade</taxon>
        <taxon>Pooideae</taxon>
        <taxon>Triticodae</taxon>
        <taxon>Triticeae</taxon>
        <taxon>Triticinae</taxon>
        <taxon>Triticum</taxon>
    </lineage>
</organism>
<evidence type="ECO:0000313" key="1">
    <source>
        <dbReference type="EnsemblPlants" id="TuG1812G0200002575.01.T01.cds310905"/>
    </source>
</evidence>